<evidence type="ECO:0000256" key="3">
    <source>
        <dbReference type="ARBA" id="ARBA00023038"/>
    </source>
</evidence>
<feature type="domain" description="LIM zinc-binding" evidence="7">
    <location>
        <begin position="312"/>
        <end position="371"/>
    </location>
</feature>
<evidence type="ECO:0000256" key="2">
    <source>
        <dbReference type="ARBA" id="ARBA00022833"/>
    </source>
</evidence>
<dbReference type="PANTHER" id="PTHR24214">
    <property type="entry name" value="PDZ AND LIM DOMAIN PROTEIN ZASP"/>
    <property type="match status" value="1"/>
</dbReference>
<dbReference type="Pfam" id="PF00412">
    <property type="entry name" value="LIM"/>
    <property type="match status" value="2"/>
</dbReference>
<feature type="compositionally biased region" description="Low complexity" evidence="6">
    <location>
        <begin position="204"/>
        <end position="225"/>
    </location>
</feature>
<dbReference type="GO" id="GO:0061061">
    <property type="term" value="P:muscle structure development"/>
    <property type="evidence" value="ECO:0007669"/>
    <property type="project" value="TreeGrafter"/>
</dbReference>
<evidence type="ECO:0000256" key="6">
    <source>
        <dbReference type="SAM" id="MobiDB-lite"/>
    </source>
</evidence>
<feature type="domain" description="LIM zinc-binding" evidence="7">
    <location>
        <begin position="372"/>
        <end position="422"/>
    </location>
</feature>
<protein>
    <recommendedName>
        <fullName evidence="7">LIM zinc-binding domain-containing protein</fullName>
    </recommendedName>
</protein>
<dbReference type="Proteomes" id="UP000050791">
    <property type="component" value="Unassembled WGS sequence"/>
</dbReference>
<keyword evidence="2 4" id="KW-0862">Zinc</keyword>
<dbReference type="Gene3D" id="2.10.110.10">
    <property type="entry name" value="Cysteine Rich Protein"/>
    <property type="match status" value="2"/>
</dbReference>
<dbReference type="SUPFAM" id="SSF57716">
    <property type="entry name" value="Glucocorticoid receptor-like (DNA-binding domain)"/>
    <property type="match status" value="2"/>
</dbReference>
<name>A0AA85B7K7_9TREM</name>
<dbReference type="GO" id="GO:0001725">
    <property type="term" value="C:stress fiber"/>
    <property type="evidence" value="ECO:0007669"/>
    <property type="project" value="TreeGrafter"/>
</dbReference>
<dbReference type="GO" id="GO:0031941">
    <property type="term" value="C:filamentous actin"/>
    <property type="evidence" value="ECO:0007669"/>
    <property type="project" value="TreeGrafter"/>
</dbReference>
<dbReference type="PROSITE" id="PS50023">
    <property type="entry name" value="LIM_DOMAIN_2"/>
    <property type="match status" value="2"/>
</dbReference>
<evidence type="ECO:0000313" key="9">
    <source>
        <dbReference type="WBParaSite" id="SMTH1_37980.2"/>
    </source>
</evidence>
<evidence type="ECO:0000259" key="7">
    <source>
        <dbReference type="PROSITE" id="PS50023"/>
    </source>
</evidence>
<dbReference type="PROSITE" id="PS00478">
    <property type="entry name" value="LIM_DOMAIN_1"/>
    <property type="match status" value="1"/>
</dbReference>
<feature type="region of interest" description="Disordered" evidence="6">
    <location>
        <begin position="46"/>
        <end position="78"/>
    </location>
</feature>
<keyword evidence="3 4" id="KW-0440">LIM domain</keyword>
<sequence length="422" mass="47557">MDELDSLLNELHQTNQKILQKNNAFNSSSECSNTVTHVTKTNKQTESDYTVFDPGQCESGQAISRNGDRSSSSQPDSVQDLNKMLASLDNFDYLHIDQIPQACLGYDQTERGQLHATPNYHTNTSTLIDNHSENNFNTLHSNKQTMLAAKEAERQLDDLLHSLKQFKINNHQSDSGAELLNSMSNSFIDNSISDIHQTNSQTPSHKSSTTSNHKSGTNISTNSINTNSMTVDINRSYNYDQHHDNKINQNTDNLNITARLQRHNAKRVIPPKYDQINNVSSTEQGPTQLLNSMLNDLSSELSQHGAKTNPRGQCYACKKPINGTLITAIGKEWHPEYFTCASCRVGLVRQDFYERDDQAYCTQCHLQMFSPRCGYCGEAVVEKCVLALARAWHPEHFFCYECHSTFNGSLTVHEQNGKFYCS</sequence>
<dbReference type="AlphaFoldDB" id="A0AA85B7K7"/>
<proteinExistence type="predicted"/>
<keyword evidence="5" id="KW-0175">Coiled coil</keyword>
<dbReference type="InterPro" id="IPR001781">
    <property type="entry name" value="Znf_LIM"/>
</dbReference>
<dbReference type="GO" id="GO:0005912">
    <property type="term" value="C:adherens junction"/>
    <property type="evidence" value="ECO:0007669"/>
    <property type="project" value="TreeGrafter"/>
</dbReference>
<dbReference type="SMART" id="SM00132">
    <property type="entry name" value="LIM"/>
    <property type="match status" value="2"/>
</dbReference>
<evidence type="ECO:0000256" key="5">
    <source>
        <dbReference type="SAM" id="Coils"/>
    </source>
</evidence>
<dbReference type="GO" id="GO:0007507">
    <property type="term" value="P:heart development"/>
    <property type="evidence" value="ECO:0007669"/>
    <property type="project" value="TreeGrafter"/>
</dbReference>
<dbReference type="FunFam" id="2.10.110.10:FF:000009">
    <property type="entry name" value="Paxillin isoform 1"/>
    <property type="match status" value="1"/>
</dbReference>
<feature type="coiled-coil region" evidence="5">
    <location>
        <begin position="142"/>
        <end position="169"/>
    </location>
</feature>
<feature type="compositionally biased region" description="Polar residues" evidence="6">
    <location>
        <begin position="58"/>
        <end position="78"/>
    </location>
</feature>
<dbReference type="GO" id="GO:0003779">
    <property type="term" value="F:actin binding"/>
    <property type="evidence" value="ECO:0007669"/>
    <property type="project" value="TreeGrafter"/>
</dbReference>
<dbReference type="GO" id="GO:0030036">
    <property type="term" value="P:actin cytoskeleton organization"/>
    <property type="evidence" value="ECO:0007669"/>
    <property type="project" value="TreeGrafter"/>
</dbReference>
<dbReference type="GO" id="GO:0051371">
    <property type="term" value="F:muscle alpha-actinin binding"/>
    <property type="evidence" value="ECO:0007669"/>
    <property type="project" value="TreeGrafter"/>
</dbReference>
<keyword evidence="1 4" id="KW-0479">Metal-binding</keyword>
<evidence type="ECO:0000313" key="8">
    <source>
        <dbReference type="Proteomes" id="UP000050791"/>
    </source>
</evidence>
<dbReference type="GO" id="GO:0046872">
    <property type="term" value="F:metal ion binding"/>
    <property type="evidence" value="ECO:0007669"/>
    <property type="project" value="UniProtKB-KW"/>
</dbReference>
<dbReference type="WBParaSite" id="SMTH1_37980.2">
    <property type="protein sequence ID" value="SMTH1_37980.2"/>
    <property type="gene ID" value="SMTH1_37980"/>
</dbReference>
<organism evidence="8 9">
    <name type="scientific">Schistosoma mattheei</name>
    <dbReference type="NCBI Taxonomy" id="31246"/>
    <lineage>
        <taxon>Eukaryota</taxon>
        <taxon>Metazoa</taxon>
        <taxon>Spiralia</taxon>
        <taxon>Lophotrochozoa</taxon>
        <taxon>Platyhelminthes</taxon>
        <taxon>Trematoda</taxon>
        <taxon>Digenea</taxon>
        <taxon>Strigeidida</taxon>
        <taxon>Schistosomatoidea</taxon>
        <taxon>Schistosomatidae</taxon>
        <taxon>Schistosoma</taxon>
    </lineage>
</organism>
<dbReference type="GO" id="GO:0030018">
    <property type="term" value="C:Z disc"/>
    <property type="evidence" value="ECO:0007669"/>
    <property type="project" value="TreeGrafter"/>
</dbReference>
<evidence type="ECO:0000256" key="4">
    <source>
        <dbReference type="PROSITE-ProRule" id="PRU00125"/>
    </source>
</evidence>
<dbReference type="InterPro" id="IPR050604">
    <property type="entry name" value="PDZ-LIM_domain"/>
</dbReference>
<accession>A0AA85B7K7</accession>
<feature type="region of interest" description="Disordered" evidence="6">
    <location>
        <begin position="195"/>
        <end position="225"/>
    </location>
</feature>
<evidence type="ECO:0000256" key="1">
    <source>
        <dbReference type="ARBA" id="ARBA00022723"/>
    </source>
</evidence>
<reference evidence="9" key="1">
    <citation type="submission" date="2023-11" db="UniProtKB">
        <authorList>
            <consortium name="WormBaseParasite"/>
        </authorList>
    </citation>
    <scope>IDENTIFICATION</scope>
</reference>
<dbReference type="PANTHER" id="PTHR24214:SF62">
    <property type="entry name" value="LEUPAXIN"/>
    <property type="match status" value="1"/>
</dbReference>